<reference evidence="5" key="1">
    <citation type="submission" date="2021-08" db="EMBL/GenBank/DDBJ databases">
        <title>WGS assembly of Ceratopteris richardii.</title>
        <authorList>
            <person name="Marchant D.B."/>
            <person name="Chen G."/>
            <person name="Jenkins J."/>
            <person name="Shu S."/>
            <person name="Leebens-Mack J."/>
            <person name="Grimwood J."/>
            <person name="Schmutz J."/>
            <person name="Soltis P."/>
            <person name="Soltis D."/>
            <person name="Chen Z.-H."/>
        </authorList>
    </citation>
    <scope>NUCLEOTIDE SEQUENCE</scope>
    <source>
        <strain evidence="5">Whitten #5841</strain>
        <tissue evidence="5">Leaf</tissue>
    </source>
</reference>
<dbReference type="PRINTS" id="PR00724">
    <property type="entry name" value="CRBOXYPTASEC"/>
</dbReference>
<comment type="similarity">
    <text evidence="1 3">Belongs to the peptidase S10 family.</text>
</comment>
<dbReference type="AlphaFoldDB" id="A0A8T2UD93"/>
<keyword evidence="3" id="KW-0121">Carboxypeptidase</keyword>
<dbReference type="SUPFAM" id="SSF53474">
    <property type="entry name" value="alpha/beta-Hydrolases"/>
    <property type="match status" value="1"/>
</dbReference>
<dbReference type="EMBL" id="CM035412">
    <property type="protein sequence ID" value="KAH7433412.1"/>
    <property type="molecule type" value="Genomic_DNA"/>
</dbReference>
<dbReference type="PROSITE" id="PS00131">
    <property type="entry name" value="CARBOXYPEPT_SER_SER"/>
    <property type="match status" value="1"/>
</dbReference>
<evidence type="ECO:0000256" key="4">
    <source>
        <dbReference type="SAM" id="MobiDB-lite"/>
    </source>
</evidence>
<keyword evidence="3" id="KW-0645">Protease</keyword>
<feature type="chain" id="PRO_5035960569" description="Carboxypeptidase" evidence="3">
    <location>
        <begin position="23"/>
        <end position="460"/>
    </location>
</feature>
<dbReference type="PROSITE" id="PS00560">
    <property type="entry name" value="CARBOXYPEPT_SER_HIS"/>
    <property type="match status" value="1"/>
</dbReference>
<dbReference type="EC" id="3.4.16.-" evidence="3"/>
<dbReference type="InterPro" id="IPR029058">
    <property type="entry name" value="AB_hydrolase_fold"/>
</dbReference>
<organism evidence="5 6">
    <name type="scientific">Ceratopteris richardii</name>
    <name type="common">Triangle waterfern</name>
    <dbReference type="NCBI Taxonomy" id="49495"/>
    <lineage>
        <taxon>Eukaryota</taxon>
        <taxon>Viridiplantae</taxon>
        <taxon>Streptophyta</taxon>
        <taxon>Embryophyta</taxon>
        <taxon>Tracheophyta</taxon>
        <taxon>Polypodiopsida</taxon>
        <taxon>Polypodiidae</taxon>
        <taxon>Polypodiales</taxon>
        <taxon>Pteridineae</taxon>
        <taxon>Pteridaceae</taxon>
        <taxon>Parkerioideae</taxon>
        <taxon>Ceratopteris</taxon>
    </lineage>
</organism>
<feature type="region of interest" description="Disordered" evidence="4">
    <location>
        <begin position="67"/>
        <end position="91"/>
    </location>
</feature>
<sequence>MDIRAANMVLALWLLLAALAEASHDSCPHSLNEASPTASGYLTINASSGSKMFYAYYEAIDADAGASMPRPPHGHMSQPPTEDDEGNGTGTPIVLWLQGGPGCSGMFGNFYELGPWRVSEDGCLYRNPAPWNQIFGLLFLDNPVGAGFSIAPFTEDIPTDQDRVAHDIYIALQEFYALFPDFRKRPFYVTGESYAGKYVPSVSSYIINKQSEEVDPSRRLRLDGAAIGNGLTHPIVQVQDHGPTAYHMGLIDEIQKQTADAIAAKAVALIQQENWMDAHDARNELLNYIQNVTGLATLYNIGRKIAYHVTANGTDYLKDFMNRKDVQISLLKAEPGVWEDCNSTVGARLASDVPKSTMHLVEFLLNHSVPVLLYQGQFDLRDGVSSNEAWIRLLKWKELDSFYASERKVWQEDGLTVGYVRSFSFLTHVVISDAGHLVPTDQAYASQQMIEHWITSKGSV</sequence>
<evidence type="ECO:0000313" key="5">
    <source>
        <dbReference type="EMBL" id="KAH7433412.1"/>
    </source>
</evidence>
<dbReference type="InterPro" id="IPR033124">
    <property type="entry name" value="Ser_caboxypep_his_AS"/>
</dbReference>
<feature type="signal peptide" evidence="3">
    <location>
        <begin position="1"/>
        <end position="22"/>
    </location>
</feature>
<proteinExistence type="inferred from homology"/>
<dbReference type="GO" id="GO:0004185">
    <property type="term" value="F:serine-type carboxypeptidase activity"/>
    <property type="evidence" value="ECO:0007669"/>
    <property type="project" value="UniProtKB-UniRule"/>
</dbReference>
<comment type="caution">
    <text evidence="5">The sequence shown here is derived from an EMBL/GenBank/DDBJ whole genome shotgun (WGS) entry which is preliminary data.</text>
</comment>
<gene>
    <name evidence="5" type="ORF">KP509_07G068100</name>
</gene>
<dbReference type="PANTHER" id="PTHR11802">
    <property type="entry name" value="SERINE PROTEASE FAMILY S10 SERINE CARBOXYPEPTIDASE"/>
    <property type="match status" value="1"/>
</dbReference>
<keyword evidence="3" id="KW-0732">Signal</keyword>
<keyword evidence="3" id="KW-0378">Hydrolase</keyword>
<dbReference type="Pfam" id="PF00450">
    <property type="entry name" value="Peptidase_S10"/>
    <property type="match status" value="1"/>
</dbReference>
<evidence type="ECO:0000313" key="6">
    <source>
        <dbReference type="Proteomes" id="UP000825935"/>
    </source>
</evidence>
<dbReference type="PANTHER" id="PTHR11802:SF454">
    <property type="entry name" value="SERINE CARBOXYPEPTIDASE-LIKE 50"/>
    <property type="match status" value="1"/>
</dbReference>
<dbReference type="Proteomes" id="UP000825935">
    <property type="component" value="Chromosome 7"/>
</dbReference>
<dbReference type="OMA" id="WYYNYLQ"/>
<keyword evidence="2" id="KW-0325">Glycoprotein</keyword>
<dbReference type="InterPro" id="IPR001563">
    <property type="entry name" value="Peptidase_S10"/>
</dbReference>
<name>A0A8T2UD93_CERRI</name>
<dbReference type="OrthoDB" id="443318at2759"/>
<dbReference type="InterPro" id="IPR018202">
    <property type="entry name" value="Ser_caboxypep_ser_AS"/>
</dbReference>
<protein>
    <recommendedName>
        <fullName evidence="3">Carboxypeptidase</fullName>
        <ecNumber evidence="3">3.4.16.-</ecNumber>
    </recommendedName>
</protein>
<keyword evidence="6" id="KW-1185">Reference proteome</keyword>
<dbReference type="Gene3D" id="3.40.50.1820">
    <property type="entry name" value="alpha/beta hydrolase"/>
    <property type="match status" value="1"/>
</dbReference>
<dbReference type="GO" id="GO:0006508">
    <property type="term" value="P:proteolysis"/>
    <property type="evidence" value="ECO:0007669"/>
    <property type="project" value="UniProtKB-KW"/>
</dbReference>
<accession>A0A8T2UD93</accession>
<evidence type="ECO:0000256" key="1">
    <source>
        <dbReference type="ARBA" id="ARBA00009431"/>
    </source>
</evidence>
<evidence type="ECO:0000256" key="3">
    <source>
        <dbReference type="RuleBase" id="RU361156"/>
    </source>
</evidence>
<evidence type="ECO:0000256" key="2">
    <source>
        <dbReference type="ARBA" id="ARBA00023180"/>
    </source>
</evidence>